<feature type="repeat" description="ANK" evidence="14">
    <location>
        <begin position="127"/>
        <end position="160"/>
    </location>
</feature>
<evidence type="ECO:0000256" key="7">
    <source>
        <dbReference type="ARBA" id="ARBA00022989"/>
    </source>
</evidence>
<keyword evidence="10 15" id="KW-0472">Membrane</keyword>
<gene>
    <name evidence="17" type="ORF">RHGRI_032462</name>
</gene>
<dbReference type="InterPro" id="IPR002110">
    <property type="entry name" value="Ankyrin_rpt"/>
</dbReference>
<evidence type="ECO:0000259" key="16">
    <source>
        <dbReference type="Pfam" id="PF01529"/>
    </source>
</evidence>
<name>A0AAV6ICH8_9ERIC</name>
<comment type="caution">
    <text evidence="17">The sequence shown here is derived from an EMBL/GenBank/DDBJ whole genome shotgun (WGS) entry which is preliminary data.</text>
</comment>
<reference evidence="17" key="1">
    <citation type="submission" date="2020-08" db="EMBL/GenBank/DDBJ databases">
        <title>Plant Genome Project.</title>
        <authorList>
            <person name="Zhang R.-G."/>
        </authorList>
    </citation>
    <scope>NUCLEOTIDE SEQUENCE</scope>
    <source>
        <strain evidence="17">WSP0</strain>
        <tissue evidence="17">Leaf</tissue>
    </source>
</reference>
<comment type="subcellular location">
    <subcellularLocation>
        <location evidence="1">Endomembrane system</location>
        <topology evidence="1">Multi-pass membrane protein</topology>
    </subcellularLocation>
    <subcellularLocation>
        <location evidence="2">Golgi apparatus membrane</location>
    </subcellularLocation>
</comment>
<evidence type="ECO:0000256" key="5">
    <source>
        <dbReference type="ARBA" id="ARBA00022692"/>
    </source>
</evidence>
<dbReference type="SUPFAM" id="SSF48403">
    <property type="entry name" value="Ankyrin repeat"/>
    <property type="match status" value="1"/>
</dbReference>
<comment type="similarity">
    <text evidence="3 15">Belongs to the DHHC palmitoyltransferase family.</text>
</comment>
<keyword evidence="5 15" id="KW-0812">Transmembrane</keyword>
<dbReference type="Proteomes" id="UP000823749">
    <property type="component" value="Chromosome 11"/>
</dbReference>
<feature type="domain" description="Palmitoyltransferase DHHC" evidence="16">
    <location>
        <begin position="457"/>
        <end position="585"/>
    </location>
</feature>
<feature type="transmembrane region" description="Helical" evidence="15">
    <location>
        <begin position="363"/>
        <end position="386"/>
    </location>
</feature>
<dbReference type="Pfam" id="PF01529">
    <property type="entry name" value="DHHC"/>
    <property type="match status" value="1"/>
</dbReference>
<dbReference type="InterPro" id="IPR036770">
    <property type="entry name" value="Ankyrin_rpt-contain_sf"/>
</dbReference>
<keyword evidence="7 15" id="KW-1133">Transmembrane helix</keyword>
<evidence type="ECO:0000256" key="15">
    <source>
        <dbReference type="RuleBase" id="RU079119"/>
    </source>
</evidence>
<keyword evidence="15" id="KW-0012">Acyltransferase</keyword>
<evidence type="ECO:0000256" key="14">
    <source>
        <dbReference type="PROSITE-ProRule" id="PRU00023"/>
    </source>
</evidence>
<evidence type="ECO:0000256" key="9">
    <source>
        <dbReference type="ARBA" id="ARBA00023043"/>
    </source>
</evidence>
<evidence type="ECO:0000313" key="18">
    <source>
        <dbReference type="Proteomes" id="UP000823749"/>
    </source>
</evidence>
<feature type="transmembrane region" description="Helical" evidence="15">
    <location>
        <begin position="392"/>
        <end position="415"/>
    </location>
</feature>
<accession>A0AAV6ICH8</accession>
<evidence type="ECO:0000256" key="2">
    <source>
        <dbReference type="ARBA" id="ARBA00004394"/>
    </source>
</evidence>
<evidence type="ECO:0000256" key="1">
    <source>
        <dbReference type="ARBA" id="ARBA00004127"/>
    </source>
</evidence>
<keyword evidence="11" id="KW-0564">Palmitate</keyword>
<feature type="repeat" description="ANK" evidence="14">
    <location>
        <begin position="94"/>
        <end position="126"/>
    </location>
</feature>
<proteinExistence type="inferred from homology"/>
<dbReference type="Pfam" id="PF12796">
    <property type="entry name" value="Ank_2"/>
    <property type="match status" value="2"/>
</dbReference>
<dbReference type="SMART" id="SM00248">
    <property type="entry name" value="ANK"/>
    <property type="match status" value="6"/>
</dbReference>
<dbReference type="PANTHER" id="PTHR24161">
    <property type="entry name" value="ANK_REP_REGION DOMAIN-CONTAINING PROTEIN-RELATED"/>
    <property type="match status" value="1"/>
</dbReference>
<keyword evidence="12" id="KW-0449">Lipoprotein</keyword>
<dbReference type="GO" id="GO:0019706">
    <property type="term" value="F:protein-cysteine S-palmitoyltransferase activity"/>
    <property type="evidence" value="ECO:0007669"/>
    <property type="project" value="UniProtKB-EC"/>
</dbReference>
<dbReference type="FunFam" id="1.25.40.20:FF:000300">
    <property type="entry name" value="S-acyltransferase"/>
    <property type="match status" value="1"/>
</dbReference>
<dbReference type="PROSITE" id="PS50297">
    <property type="entry name" value="ANK_REP_REGION"/>
    <property type="match status" value="3"/>
</dbReference>
<keyword evidence="18" id="KW-1185">Reference proteome</keyword>
<evidence type="ECO:0000256" key="8">
    <source>
        <dbReference type="ARBA" id="ARBA00023034"/>
    </source>
</evidence>
<dbReference type="PANTHER" id="PTHR24161:SF101">
    <property type="entry name" value="PROTEIN S-ACYLTRANSFERASE 23-RELATED"/>
    <property type="match status" value="1"/>
</dbReference>
<dbReference type="PROSITE" id="PS50088">
    <property type="entry name" value="ANK_REPEAT"/>
    <property type="match status" value="4"/>
</dbReference>
<keyword evidence="9 14" id="KW-0040">ANK repeat</keyword>
<keyword evidence="8" id="KW-0333">Golgi apparatus</keyword>
<evidence type="ECO:0000256" key="10">
    <source>
        <dbReference type="ARBA" id="ARBA00023136"/>
    </source>
</evidence>
<feature type="repeat" description="ANK" evidence="14">
    <location>
        <begin position="250"/>
        <end position="282"/>
    </location>
</feature>
<comment type="catalytic activity">
    <reaction evidence="13 15">
        <text>L-cysteinyl-[protein] + hexadecanoyl-CoA = S-hexadecanoyl-L-cysteinyl-[protein] + CoA</text>
        <dbReference type="Rhea" id="RHEA:36683"/>
        <dbReference type="Rhea" id="RHEA-COMP:10131"/>
        <dbReference type="Rhea" id="RHEA-COMP:11032"/>
        <dbReference type="ChEBI" id="CHEBI:29950"/>
        <dbReference type="ChEBI" id="CHEBI:57287"/>
        <dbReference type="ChEBI" id="CHEBI:57379"/>
        <dbReference type="ChEBI" id="CHEBI:74151"/>
        <dbReference type="EC" id="2.3.1.225"/>
    </reaction>
</comment>
<dbReference type="InterPro" id="IPR001594">
    <property type="entry name" value="Palmitoyltrfase_DHHC"/>
</dbReference>
<protein>
    <recommendedName>
        <fullName evidence="15">S-acyltransferase</fullName>
        <ecNumber evidence="15">2.3.1.225</ecNumber>
    </recommendedName>
    <alternativeName>
        <fullName evidence="15">Palmitoyltransferase</fullName>
    </alternativeName>
</protein>
<evidence type="ECO:0000256" key="13">
    <source>
        <dbReference type="ARBA" id="ARBA00048048"/>
    </source>
</evidence>
<dbReference type="Gene3D" id="1.25.40.20">
    <property type="entry name" value="Ankyrin repeat-containing domain"/>
    <property type="match status" value="2"/>
</dbReference>
<dbReference type="EMBL" id="JACTNZ010000011">
    <property type="protein sequence ID" value="KAG5526191.1"/>
    <property type="molecule type" value="Genomic_DNA"/>
</dbReference>
<dbReference type="GO" id="GO:0000139">
    <property type="term" value="C:Golgi membrane"/>
    <property type="evidence" value="ECO:0007669"/>
    <property type="project" value="UniProtKB-SubCell"/>
</dbReference>
<evidence type="ECO:0000256" key="11">
    <source>
        <dbReference type="ARBA" id="ARBA00023139"/>
    </source>
</evidence>
<evidence type="ECO:0000256" key="3">
    <source>
        <dbReference type="ARBA" id="ARBA00008574"/>
    </source>
</evidence>
<evidence type="ECO:0000256" key="4">
    <source>
        <dbReference type="ARBA" id="ARBA00022679"/>
    </source>
</evidence>
<organism evidence="17 18">
    <name type="scientific">Rhododendron griersonianum</name>
    <dbReference type="NCBI Taxonomy" id="479676"/>
    <lineage>
        <taxon>Eukaryota</taxon>
        <taxon>Viridiplantae</taxon>
        <taxon>Streptophyta</taxon>
        <taxon>Embryophyta</taxon>
        <taxon>Tracheophyta</taxon>
        <taxon>Spermatophyta</taxon>
        <taxon>Magnoliopsida</taxon>
        <taxon>eudicotyledons</taxon>
        <taxon>Gunneridae</taxon>
        <taxon>Pentapetalae</taxon>
        <taxon>asterids</taxon>
        <taxon>Ericales</taxon>
        <taxon>Ericaceae</taxon>
        <taxon>Ericoideae</taxon>
        <taxon>Rhodoreae</taxon>
        <taxon>Rhododendron</taxon>
    </lineage>
</organism>
<sequence>MASSEIEIVSDSNEQKISVQVPYGVPVDVTDVFGASAYGDFEKLRKFVEEDGASLSQPDGNGYHALQWASLNNFAAIVQYILEHGGDVHATDNAKQTALHWAAVRGSIAAADLLLQSGARVEAADLNGYRAVHVAAQYGQTAFLNHIIAKHCADFNAPDNEGRSPIHCIQLACDLHSDVVDHRRNISFARRSQGTNTCSTKKYQYLILFGYLRIHIRLLPVMQLAAYKGFADTIRLLLFRDASQDRQDKEGCTPLHWAVLRGNVEACTVLVHAGTKQELMVKDNAGFTPLQLAYDKGHRHIALFLVRIAALEKFCETDLRMGVMTQPKNGCSFVGNCLLSSAQRTRTKRWEGKVCIGRLEDGGYAPILFCIVTINIILFINSVIWAPDLPKVTAIVGLWGWTAVSLAVAALMMLYQCSSKDPGYLKTSGGLGGHSDGQDPLLNIDLNNSSIWTGNWSQLCPTCKIIRPVRSKHCPVCKRCVEQFDHHCPWISNCVGKRNKWDFFVFLCFANLCSFVGAVVAVQRFWTAKLVVPAAKSWIHYVAVQHPGAVAFVVMDIIIFIGVFSLLTVQVYQIARNITTNEAMNAVRYAYLRSPDGRFRNPYNHGCRKNCADFLIVGYTDDDETPWPSLQQVAQ</sequence>
<evidence type="ECO:0000313" key="17">
    <source>
        <dbReference type="EMBL" id="KAG5526191.1"/>
    </source>
</evidence>
<evidence type="ECO:0000256" key="12">
    <source>
        <dbReference type="ARBA" id="ARBA00023288"/>
    </source>
</evidence>
<comment type="domain">
    <text evidence="15">The DHHC domain is required for palmitoyltransferase activity.</text>
</comment>
<feature type="transmembrane region" description="Helical" evidence="15">
    <location>
        <begin position="546"/>
        <end position="569"/>
    </location>
</feature>
<keyword evidence="6" id="KW-0677">Repeat</keyword>
<keyword evidence="4 15" id="KW-0808">Transferase</keyword>
<dbReference type="EC" id="2.3.1.225" evidence="15"/>
<dbReference type="PROSITE" id="PS50216">
    <property type="entry name" value="DHHC"/>
    <property type="match status" value="1"/>
</dbReference>
<feature type="repeat" description="ANK" evidence="14">
    <location>
        <begin position="61"/>
        <end position="93"/>
    </location>
</feature>
<feature type="transmembrane region" description="Helical" evidence="15">
    <location>
        <begin position="503"/>
        <end position="526"/>
    </location>
</feature>
<evidence type="ECO:0000256" key="6">
    <source>
        <dbReference type="ARBA" id="ARBA00022737"/>
    </source>
</evidence>
<dbReference type="AlphaFoldDB" id="A0AAV6ICH8"/>